<dbReference type="PANTHER" id="PTHR11012">
    <property type="entry name" value="PROTEIN KINASE-LIKE DOMAIN-CONTAINING"/>
    <property type="match status" value="1"/>
</dbReference>
<keyword evidence="1" id="KW-0175">Coiled coil</keyword>
<name>A0A0C9PQD2_9HYME</name>
<evidence type="ECO:0000256" key="1">
    <source>
        <dbReference type="SAM" id="Coils"/>
    </source>
</evidence>
<gene>
    <name evidence="3" type="primary">RNF166_0</name>
    <name evidence="3" type="ORF">g.13069</name>
</gene>
<proteinExistence type="predicted"/>
<feature type="domain" description="CHK kinase-like" evidence="2">
    <location>
        <begin position="116"/>
        <end position="316"/>
    </location>
</feature>
<reference evidence="3" key="1">
    <citation type="submission" date="2015-01" db="EMBL/GenBank/DDBJ databases">
        <title>Transcriptome Assembly of Fopius arisanus.</title>
        <authorList>
            <person name="Geib S."/>
        </authorList>
    </citation>
    <scope>NUCLEOTIDE SEQUENCE</scope>
</reference>
<dbReference type="InterPro" id="IPR004119">
    <property type="entry name" value="EcKL"/>
</dbReference>
<sequence length="409" mass="46580">MERRSVSDLQQHFQKILRDAEGDKELVITHAEETEGSKLGDNYMSIVLRTKVTGIRGNGEVYSGSFMTKHYPRHRAIAQVMRNADLFINEAYVYNQILPQLGDIAPRCVFADENEIVLADLKDEGYMVMPRLELLDLEHCKAVVQCLAKMHARSYALKRKDPKKFEELMSSTIEAVFPQDDAPCMGSSMDVSINTAINHLESLEDTSDELRSAIEFVKSLIGKSVEIMKTLVLPGQGKYDVLSHGDAWNNNILFKHDAGGHVVDVKLIDYQIPRHVSAAIDFHYLMYSSAKAAVIDENYDEIIRSYHSALVHHLGKCNVPEGDVKGMSIDWFRNELQKHHMYGLLTTFWLVNAVLAEENETVNLDDFSADFLEEIEKFTPVVTRKKAERIRFVVLHCIKRYRSKETVGK</sequence>
<protein>
    <submittedName>
        <fullName evidence="3">RNF166_0 protein</fullName>
    </submittedName>
</protein>
<feature type="coiled-coil region" evidence="1">
    <location>
        <begin position="193"/>
        <end position="220"/>
    </location>
</feature>
<dbReference type="Pfam" id="PF02958">
    <property type="entry name" value="EcKL"/>
    <property type="match status" value="1"/>
</dbReference>
<dbReference type="EMBL" id="GBYB01003418">
    <property type="protein sequence ID" value="JAG73185.1"/>
    <property type="molecule type" value="Transcribed_RNA"/>
</dbReference>
<evidence type="ECO:0000313" key="3">
    <source>
        <dbReference type="EMBL" id="JAG73185.1"/>
    </source>
</evidence>
<dbReference type="SUPFAM" id="SSF56112">
    <property type="entry name" value="Protein kinase-like (PK-like)"/>
    <property type="match status" value="1"/>
</dbReference>
<dbReference type="InterPro" id="IPR011009">
    <property type="entry name" value="Kinase-like_dom_sf"/>
</dbReference>
<evidence type="ECO:0000259" key="2">
    <source>
        <dbReference type="SMART" id="SM00587"/>
    </source>
</evidence>
<accession>A0A0C9PQD2</accession>
<dbReference type="InterPro" id="IPR015897">
    <property type="entry name" value="CHK_kinase-like"/>
</dbReference>
<dbReference type="SMART" id="SM00587">
    <property type="entry name" value="CHK"/>
    <property type="match status" value="1"/>
</dbReference>
<dbReference type="AlphaFoldDB" id="A0A0C9PQD2"/>
<dbReference type="Gene3D" id="3.90.1200.10">
    <property type="match status" value="1"/>
</dbReference>
<organism evidence="3">
    <name type="scientific">Fopius arisanus</name>
    <dbReference type="NCBI Taxonomy" id="64838"/>
    <lineage>
        <taxon>Eukaryota</taxon>
        <taxon>Metazoa</taxon>
        <taxon>Ecdysozoa</taxon>
        <taxon>Arthropoda</taxon>
        <taxon>Hexapoda</taxon>
        <taxon>Insecta</taxon>
        <taxon>Pterygota</taxon>
        <taxon>Neoptera</taxon>
        <taxon>Endopterygota</taxon>
        <taxon>Hymenoptera</taxon>
        <taxon>Apocrita</taxon>
        <taxon>Ichneumonoidea</taxon>
        <taxon>Braconidae</taxon>
        <taxon>Opiinae</taxon>
        <taxon>Fopius</taxon>
    </lineage>
</organism>
<dbReference type="PANTHER" id="PTHR11012:SF56">
    <property type="entry name" value="CHK KINASE-LIKE DOMAIN-CONTAINING PROTEIN-RELATED"/>
    <property type="match status" value="1"/>
</dbReference>